<name>A0ABD3QI87_9STRA</name>
<organism evidence="1 2">
    <name type="scientific">Cyclotella atomus</name>
    <dbReference type="NCBI Taxonomy" id="382360"/>
    <lineage>
        <taxon>Eukaryota</taxon>
        <taxon>Sar</taxon>
        <taxon>Stramenopiles</taxon>
        <taxon>Ochrophyta</taxon>
        <taxon>Bacillariophyta</taxon>
        <taxon>Coscinodiscophyceae</taxon>
        <taxon>Thalassiosirophycidae</taxon>
        <taxon>Stephanodiscales</taxon>
        <taxon>Stephanodiscaceae</taxon>
        <taxon>Cyclotella</taxon>
    </lineage>
</organism>
<reference evidence="1 2" key="1">
    <citation type="submission" date="2024-10" db="EMBL/GenBank/DDBJ databases">
        <title>Updated reference genomes for cyclostephanoid diatoms.</title>
        <authorList>
            <person name="Roberts W.R."/>
            <person name="Alverson A.J."/>
        </authorList>
    </citation>
    <scope>NUCLEOTIDE SEQUENCE [LARGE SCALE GENOMIC DNA]</scope>
    <source>
        <strain evidence="1 2">AJA010-31</strain>
    </source>
</reference>
<evidence type="ECO:0000313" key="2">
    <source>
        <dbReference type="Proteomes" id="UP001530400"/>
    </source>
</evidence>
<gene>
    <name evidence="1" type="ORF">ACHAWO_012325</name>
</gene>
<evidence type="ECO:0000313" key="1">
    <source>
        <dbReference type="EMBL" id="KAL3800109.1"/>
    </source>
</evidence>
<dbReference type="InterPro" id="IPR036514">
    <property type="entry name" value="SGNH_hydro_sf"/>
</dbReference>
<proteinExistence type="predicted"/>
<dbReference type="Proteomes" id="UP001530400">
    <property type="component" value="Unassembled WGS sequence"/>
</dbReference>
<keyword evidence="2" id="KW-1185">Reference proteome</keyword>
<sequence length="685" mass="76912">MNYAEDRLDRRARTAAACYAANSNALDDSDCPAAEKQSTSTELERDLAQAQSIIHRYTSCTPTVHILGDGIYPEEKESAMQKLIEAHRLAGRTLRDGGSNSQSVFHFGMAWKLCYHLNRITSALINEMPNEGHEHSNLDVADNHKCQEWEAVGDYAQMAEFAGFPEVGVIALLFYRAGSVACHLDNFMSQTIDTDTNDDCGCGCGLAECGRSPCYIAFPASSRHVDGILQYFDQIHQACRPSNKIKHPSALDILNQLALLSGKSSGNTSQDRLMKMQQYMSTRMSVEVPTLLRFWNQNLCNENEKHSIQPMHSVLILLLLKLLYSSPIGGPFLLLACQAVPYLAAVLPVSSVEGRHLAKHYKSHWAYFVFIRALVLGERTKKKPGGGSEEIHTPVWDVLLGTDSSQPIRKTSENALFSLYIQDLLAKLSDSTSRSHVHMPQVETHSLPHPPVYVLGDSHVLSLAWQSIYLHSSENCCMYRTFVPYPSTGIKAWHFRNSTQFFTHYNLNASLQRLLQNSTQRYKPKTVMISAGEIDCREGIGGSLLHGYYKDCNDAIENTVLQYLKSVSSTAREYNLQVLLMPVAPHAYRSEKNGKALGRAKRRETMHVWNEVLRRELQLCPESLSRYPHVFLLDYEKKLRIDDPQSPVGYVLKPSFNADYTHVNSTVVKLIMKSLSECGCNLSLL</sequence>
<accession>A0ABD3QI87</accession>
<dbReference type="AlphaFoldDB" id="A0ABD3QI87"/>
<dbReference type="EMBL" id="JALLPJ020000168">
    <property type="protein sequence ID" value="KAL3800109.1"/>
    <property type="molecule type" value="Genomic_DNA"/>
</dbReference>
<dbReference type="Gene3D" id="3.40.50.1110">
    <property type="entry name" value="SGNH hydrolase"/>
    <property type="match status" value="1"/>
</dbReference>
<comment type="caution">
    <text evidence="1">The sequence shown here is derived from an EMBL/GenBank/DDBJ whole genome shotgun (WGS) entry which is preliminary data.</text>
</comment>
<dbReference type="SUPFAM" id="SSF52266">
    <property type="entry name" value="SGNH hydrolase"/>
    <property type="match status" value="1"/>
</dbReference>
<protein>
    <submittedName>
        <fullName evidence="1">Uncharacterized protein</fullName>
    </submittedName>
</protein>